<comment type="caution">
    <text evidence="3">The sequence shown here is derived from an EMBL/GenBank/DDBJ whole genome shotgun (WGS) entry which is preliminary data.</text>
</comment>
<proteinExistence type="predicted"/>
<evidence type="ECO:0000256" key="1">
    <source>
        <dbReference type="ARBA" id="ARBA00022737"/>
    </source>
</evidence>
<dbReference type="SUPFAM" id="SSF53167">
    <property type="entry name" value="Purine and uridine phosphorylases"/>
    <property type="match status" value="1"/>
</dbReference>
<evidence type="ECO:0000259" key="2">
    <source>
        <dbReference type="PROSITE" id="PS50837"/>
    </source>
</evidence>
<dbReference type="InterPro" id="IPR007111">
    <property type="entry name" value="NACHT_NTPase"/>
</dbReference>
<protein>
    <recommendedName>
        <fullName evidence="2">NACHT domain-containing protein</fullName>
    </recommendedName>
</protein>
<sequence length="265" mass="30127">MEAAGVLSEIPVGNIRGVCDYGDERKNKDWQPYAAVMAAAYAKAVLSEIPPENEARLVASESDFSDEDRSCLLDLQFTNPDDDRRRIEETKGGFFEGSFRWIVDNAEYREWYSHQHSQILWIKGDAGKGKTMLMIGIIQKLRRQIEAGSSDRLAYFLCQGTDERLNNATAALRGLIYMLVVQQPRLMVHLRKRYDPEGRKPFETSNAFYAFSAVFESMIKDIKQGAVYLLVDALDECKLGLSDLLRLISKTATIQEAFKPRKQPE</sequence>
<dbReference type="EMBL" id="JBFTWV010000469">
    <property type="protein sequence ID" value="KAL2782390.1"/>
    <property type="molecule type" value="Genomic_DNA"/>
</dbReference>
<dbReference type="Proteomes" id="UP001610563">
    <property type="component" value="Unassembled WGS sequence"/>
</dbReference>
<keyword evidence="4" id="KW-1185">Reference proteome</keyword>
<dbReference type="InterPro" id="IPR035994">
    <property type="entry name" value="Nucleoside_phosphorylase_sf"/>
</dbReference>
<evidence type="ECO:0000313" key="3">
    <source>
        <dbReference type="EMBL" id="KAL2782390.1"/>
    </source>
</evidence>
<dbReference type="PROSITE" id="PS50837">
    <property type="entry name" value="NACHT"/>
    <property type="match status" value="1"/>
</dbReference>
<keyword evidence="1" id="KW-0677">Repeat</keyword>
<organism evidence="3 4">
    <name type="scientific">Aspergillus keveii</name>
    <dbReference type="NCBI Taxonomy" id="714993"/>
    <lineage>
        <taxon>Eukaryota</taxon>
        <taxon>Fungi</taxon>
        <taxon>Dikarya</taxon>
        <taxon>Ascomycota</taxon>
        <taxon>Pezizomycotina</taxon>
        <taxon>Eurotiomycetes</taxon>
        <taxon>Eurotiomycetidae</taxon>
        <taxon>Eurotiales</taxon>
        <taxon>Aspergillaceae</taxon>
        <taxon>Aspergillus</taxon>
        <taxon>Aspergillus subgen. Nidulantes</taxon>
    </lineage>
</organism>
<dbReference type="Gene3D" id="3.40.50.300">
    <property type="entry name" value="P-loop containing nucleotide triphosphate hydrolases"/>
    <property type="match status" value="1"/>
</dbReference>
<feature type="domain" description="NACHT" evidence="2">
    <location>
        <begin position="118"/>
        <end position="236"/>
    </location>
</feature>
<dbReference type="PANTHER" id="PTHR10039:SF14">
    <property type="entry name" value="NACHT DOMAIN-CONTAINING PROTEIN"/>
    <property type="match status" value="1"/>
</dbReference>
<dbReference type="InterPro" id="IPR027417">
    <property type="entry name" value="P-loop_NTPase"/>
</dbReference>
<evidence type="ECO:0000313" key="4">
    <source>
        <dbReference type="Proteomes" id="UP001610563"/>
    </source>
</evidence>
<dbReference type="PANTHER" id="PTHR10039">
    <property type="entry name" value="AMELOGENIN"/>
    <property type="match status" value="1"/>
</dbReference>
<reference evidence="3 4" key="1">
    <citation type="submission" date="2024-07" db="EMBL/GenBank/DDBJ databases">
        <title>Section-level genome sequencing and comparative genomics of Aspergillus sections Usti and Cavernicolus.</title>
        <authorList>
            <consortium name="Lawrence Berkeley National Laboratory"/>
            <person name="Nybo J.L."/>
            <person name="Vesth T.C."/>
            <person name="Theobald S."/>
            <person name="Frisvad J.C."/>
            <person name="Larsen T.O."/>
            <person name="Kjaerboelling I."/>
            <person name="Rothschild-Mancinelli K."/>
            <person name="Lyhne E.K."/>
            <person name="Kogle M.E."/>
            <person name="Barry K."/>
            <person name="Clum A."/>
            <person name="Na H."/>
            <person name="Ledsgaard L."/>
            <person name="Lin J."/>
            <person name="Lipzen A."/>
            <person name="Kuo A."/>
            <person name="Riley R."/>
            <person name="Mondo S."/>
            <person name="Labutti K."/>
            <person name="Haridas S."/>
            <person name="Pangalinan J."/>
            <person name="Salamov A.A."/>
            <person name="Simmons B.A."/>
            <person name="Magnuson J.K."/>
            <person name="Chen J."/>
            <person name="Drula E."/>
            <person name="Henrissat B."/>
            <person name="Wiebenga A."/>
            <person name="Lubbers R.J."/>
            <person name="Gomes A.C."/>
            <person name="Makela M.R."/>
            <person name="Stajich J."/>
            <person name="Grigoriev I.V."/>
            <person name="Mortensen U.H."/>
            <person name="De Vries R.P."/>
            <person name="Baker S.E."/>
            <person name="Andersen M.R."/>
        </authorList>
    </citation>
    <scope>NUCLEOTIDE SEQUENCE [LARGE SCALE GENOMIC DNA]</scope>
    <source>
        <strain evidence="3 4">CBS 209.92</strain>
    </source>
</reference>
<dbReference type="Gene3D" id="3.40.50.1580">
    <property type="entry name" value="Nucleoside phosphorylase domain"/>
    <property type="match status" value="1"/>
</dbReference>
<gene>
    <name evidence="3" type="ORF">BJX66DRAFT_345886</name>
</gene>
<dbReference type="Pfam" id="PF24883">
    <property type="entry name" value="NPHP3_N"/>
    <property type="match status" value="1"/>
</dbReference>
<dbReference type="InterPro" id="IPR056884">
    <property type="entry name" value="NPHP3-like_N"/>
</dbReference>
<accession>A0ABR4FGL8</accession>
<name>A0ABR4FGL8_9EURO</name>